<dbReference type="EMBL" id="VEPZ02000167">
    <property type="protein sequence ID" value="KAE8732044.1"/>
    <property type="molecule type" value="Genomic_DNA"/>
</dbReference>
<gene>
    <name evidence="1" type="ORF">F3Y22_tig00002237pilonHSYRG00069</name>
</gene>
<proteinExistence type="predicted"/>
<accession>A0A6A3CU61</accession>
<dbReference type="InterPro" id="IPR051624">
    <property type="entry name" value="RMD1/Sad1-interacting"/>
</dbReference>
<dbReference type="Proteomes" id="UP000436088">
    <property type="component" value="Unassembled WGS sequence"/>
</dbReference>
<evidence type="ECO:0000313" key="1">
    <source>
        <dbReference type="EMBL" id="KAE8732044.1"/>
    </source>
</evidence>
<comment type="caution">
    <text evidence="1">The sequence shown here is derived from an EMBL/GenBank/DDBJ whole genome shotgun (WGS) entry which is preliminary data.</text>
</comment>
<sequence>MLLDAYKWAEVLAADAFSAFEDAGLEDNKILVCVLLYYRMSKHVIECRSSSAVAVKETGRKFLETILTLGGGKAQMESEIFSSMVKSVVDLFGLNIQKLPKRETSIKGWEEERSCDRGNHFRRHREGCCMMSFASRGNGCSCSISLPLLLPPPSIHFCFPEATVVQISTSKRVSPGRLRIRVSDEFIRELMEESKMKDGVEESCSSRVCTMPQLPKQYALLGEIHSGRRSPCLPGDLLRRMGFPGRLHVLCKSPTPQHMSPCTPSDLIGHQAVPATKLATKLNPAHWRPNLTMLPCAFVAAIIEFTPFVRTSNSPLKPTRKIFKTIFQVAGSAWRPCRSLGVHGDLCWGVGECMATFVGCWGRAWHMQTSIISVQLAGKPWRRSRSPGRHCDLRPHCGFHPISANNMGSALSRELFILKALYRLLQWRKGNRGVLRVRERRGITVKVRLEKRDEALGIKRKASSCRYMVAFHYGSTVLFNIKDHEVKSHLEMGGPDYIVLKALDIDSIRDIESVLGRSIALDYFVSRVDGMVEGFADINGAMKRLQLSQWIGQASLNLLEKPIQIWLTLLVRYYMSWLSRRETGPPPNVTPQLSCHSKIFLLKSEIAWREARHAQIYEYLREEYEVTNALGIWISS</sequence>
<name>A0A6A3CU61_HIBSY</name>
<dbReference type="AlphaFoldDB" id="A0A6A3CU61"/>
<keyword evidence="2" id="KW-1185">Reference proteome</keyword>
<organism evidence="1 2">
    <name type="scientific">Hibiscus syriacus</name>
    <name type="common">Rose of Sharon</name>
    <dbReference type="NCBI Taxonomy" id="106335"/>
    <lineage>
        <taxon>Eukaryota</taxon>
        <taxon>Viridiplantae</taxon>
        <taxon>Streptophyta</taxon>
        <taxon>Embryophyta</taxon>
        <taxon>Tracheophyta</taxon>
        <taxon>Spermatophyta</taxon>
        <taxon>Magnoliopsida</taxon>
        <taxon>eudicotyledons</taxon>
        <taxon>Gunneridae</taxon>
        <taxon>Pentapetalae</taxon>
        <taxon>rosids</taxon>
        <taxon>malvids</taxon>
        <taxon>Malvales</taxon>
        <taxon>Malvaceae</taxon>
        <taxon>Malvoideae</taxon>
        <taxon>Hibiscus</taxon>
    </lineage>
</organism>
<dbReference type="PANTHER" id="PTHR16255">
    <property type="entry name" value="REQUIRED FOR MEIOTIC NUCLEAR DIVISION PROTEIN 1 HOMOLOG"/>
    <property type="match status" value="1"/>
</dbReference>
<protein>
    <submittedName>
        <fullName evidence="1">Uncharacterized protein</fullName>
    </submittedName>
</protein>
<dbReference type="Gene3D" id="1.10.1370.40">
    <property type="match status" value="1"/>
</dbReference>
<dbReference type="PANTHER" id="PTHR16255:SF16">
    <property type="entry name" value="PROTEIN RETARDED ROOT GROWTH, MITOCHONDRIAL"/>
    <property type="match status" value="1"/>
</dbReference>
<evidence type="ECO:0000313" key="2">
    <source>
        <dbReference type="Proteomes" id="UP000436088"/>
    </source>
</evidence>
<reference evidence="1" key="1">
    <citation type="submission" date="2019-09" db="EMBL/GenBank/DDBJ databases">
        <title>Draft genome information of white flower Hibiscus syriacus.</title>
        <authorList>
            <person name="Kim Y.-M."/>
        </authorList>
    </citation>
    <scope>NUCLEOTIDE SEQUENCE [LARGE SCALE GENOMIC DNA]</scope>
    <source>
        <strain evidence="1">YM2019G1</strain>
    </source>
</reference>